<dbReference type="EMBL" id="PGTD01000016">
    <property type="protein sequence ID" value="PJE28639.1"/>
    <property type="molecule type" value="Genomic_DNA"/>
</dbReference>
<evidence type="ECO:0000256" key="1">
    <source>
        <dbReference type="SAM" id="SignalP"/>
    </source>
</evidence>
<keyword evidence="1" id="KW-0732">Signal</keyword>
<evidence type="ECO:0008006" key="4">
    <source>
        <dbReference type="Google" id="ProtNLM"/>
    </source>
</evidence>
<protein>
    <recommendedName>
        <fullName evidence="4">N-acetylmuramoyl-L-alanine amidase</fullName>
    </recommendedName>
</protein>
<gene>
    <name evidence="2" type="ORF">CVM39_09160</name>
</gene>
<name>A0ABX4MNB4_9RHOB</name>
<organism evidence="2 3">
    <name type="scientific">Pseudooceanicola antarcticus</name>
    <dbReference type="NCBI Taxonomy" id="1247613"/>
    <lineage>
        <taxon>Bacteria</taxon>
        <taxon>Pseudomonadati</taxon>
        <taxon>Pseudomonadota</taxon>
        <taxon>Alphaproteobacteria</taxon>
        <taxon>Rhodobacterales</taxon>
        <taxon>Paracoccaceae</taxon>
        <taxon>Pseudooceanicola</taxon>
    </lineage>
</organism>
<dbReference type="Proteomes" id="UP000231702">
    <property type="component" value="Unassembled WGS sequence"/>
</dbReference>
<feature type="chain" id="PRO_5045147061" description="N-acetylmuramoyl-L-alanine amidase" evidence="1">
    <location>
        <begin position="27"/>
        <end position="435"/>
    </location>
</feature>
<keyword evidence="3" id="KW-1185">Reference proteome</keyword>
<feature type="signal peptide" evidence="1">
    <location>
        <begin position="1"/>
        <end position="26"/>
    </location>
</feature>
<proteinExistence type="predicted"/>
<sequence length="435" mass="46054">MSRLAPVAVLALGLPALLADAAHAQAAPEVTVAPLPEAQVEAQPGFSLLAPPQSLRPQDRPEGLARPEALARADEIPARPQDPETRMIARAVIGMLSSTDSERASEIDMALASAAALTPEPERALISFLPGGEEALASAPDGSLRPRARPEGLAPAASPVAWYDTPDQPCAAAEGFPDPDIRRNAASFAADGDLCITRQGFSEHGRDWQLTVVRNLSTRRGPVWAVLHDNENAAFDAALYAVSKYGGALVAVEAGENRSFMGQDPNRNFALTAATAATCRDISQKPTPGFTNAISGFFSQRYPVLTLHNNDDGYSGAGGAGTISARRSSASMTGLMTPNPVPGLSDEDNAILLAGAQPLDQNRSARKAVQAFHGAGVNVIYEHVRPERNDCSFSFFTTMSGLGEYYNIEAQHGALQAQKAMVDVLMSYLRIASLW</sequence>
<comment type="caution">
    <text evidence="2">The sequence shown here is derived from an EMBL/GenBank/DDBJ whole genome shotgun (WGS) entry which is preliminary data.</text>
</comment>
<evidence type="ECO:0000313" key="2">
    <source>
        <dbReference type="EMBL" id="PJE28639.1"/>
    </source>
</evidence>
<evidence type="ECO:0000313" key="3">
    <source>
        <dbReference type="Proteomes" id="UP000231702"/>
    </source>
</evidence>
<accession>A0ABX4MNB4</accession>
<reference evidence="2 3" key="1">
    <citation type="journal article" date="2018" name="Int. J. Syst. Evol. Microbiol.">
        <title>Pseudooceanicola lipolyticus sp. nov., a marine alphaproteobacterium, reclassification of Oceanicola flagellatus as Pseudooceanicola flagellatus comb. nov. and emended description of the genus Pseudooceanicola.</title>
        <authorList>
            <person name="Huang M.-M."/>
            <person name="Guo L.-L."/>
            <person name="Wu Y.-H."/>
            <person name="Lai Q.-L."/>
            <person name="Shao Z.-Z."/>
            <person name="Wang C.-S."/>
            <person name="Wu M."/>
            <person name="Xu X.-W."/>
        </authorList>
    </citation>
    <scope>NUCLEOTIDE SEQUENCE [LARGE SCALE GENOMIC DNA]</scope>
    <source>
        <strain evidence="2 3">Ar-45</strain>
    </source>
</reference>